<gene>
    <name evidence="2" type="ORF">JD79_00969</name>
</gene>
<dbReference type="Proteomes" id="UP000246661">
    <property type="component" value="Unassembled WGS sequence"/>
</dbReference>
<dbReference type="EMBL" id="QGTX01000001">
    <property type="protein sequence ID" value="PWW21828.1"/>
    <property type="molecule type" value="Genomic_DNA"/>
</dbReference>
<comment type="caution">
    <text evidence="2">The sequence shown here is derived from an EMBL/GenBank/DDBJ whole genome shotgun (WGS) entry which is preliminary data.</text>
</comment>
<keyword evidence="1" id="KW-0472">Membrane</keyword>
<keyword evidence="1" id="KW-1133">Transmembrane helix</keyword>
<evidence type="ECO:0000313" key="3">
    <source>
        <dbReference type="Proteomes" id="UP000246661"/>
    </source>
</evidence>
<dbReference type="AlphaFoldDB" id="A0A317QDN0"/>
<name>A0A317QDN0_9ACTN</name>
<protein>
    <submittedName>
        <fullName evidence="2">Uncharacterized protein</fullName>
    </submittedName>
</protein>
<feature type="transmembrane region" description="Helical" evidence="1">
    <location>
        <begin position="49"/>
        <end position="67"/>
    </location>
</feature>
<organism evidence="2 3">
    <name type="scientific">Geodermatophilus normandii</name>
    <dbReference type="NCBI Taxonomy" id="1137989"/>
    <lineage>
        <taxon>Bacteria</taxon>
        <taxon>Bacillati</taxon>
        <taxon>Actinomycetota</taxon>
        <taxon>Actinomycetes</taxon>
        <taxon>Geodermatophilales</taxon>
        <taxon>Geodermatophilaceae</taxon>
        <taxon>Geodermatophilus</taxon>
    </lineage>
</organism>
<dbReference type="OrthoDB" id="5198702at2"/>
<dbReference type="RefSeq" id="WP_110004589.1">
    <property type="nucleotide sequence ID" value="NZ_QGTX01000001.1"/>
</dbReference>
<keyword evidence="3" id="KW-1185">Reference proteome</keyword>
<accession>A0A317QDN0</accession>
<proteinExistence type="predicted"/>
<reference evidence="3" key="1">
    <citation type="submission" date="2018-05" db="EMBL/GenBank/DDBJ databases">
        <authorList>
            <person name="Klenk H.-P."/>
            <person name="Huntemann M."/>
            <person name="Clum A."/>
            <person name="Pillay M."/>
            <person name="Palaniappan K."/>
            <person name="Varghese N."/>
            <person name="Mikhailova N."/>
            <person name="Stamatis D."/>
            <person name="Reddy T."/>
            <person name="Daum C."/>
            <person name="Shapiro N."/>
            <person name="Ivanova N."/>
            <person name="Kyrpides N."/>
            <person name="Woyke T."/>
        </authorList>
    </citation>
    <scope>NUCLEOTIDE SEQUENCE [LARGE SCALE GENOMIC DNA]</scope>
    <source>
        <strain evidence="3">DSM 45417</strain>
    </source>
</reference>
<evidence type="ECO:0000313" key="2">
    <source>
        <dbReference type="EMBL" id="PWW21828.1"/>
    </source>
</evidence>
<evidence type="ECO:0000256" key="1">
    <source>
        <dbReference type="SAM" id="Phobius"/>
    </source>
</evidence>
<keyword evidence="1" id="KW-0812">Transmembrane</keyword>
<sequence>MTLRWLFALVAAAMLTAFAVLLVTGEYYNEGPVLLRVAEDQGVHQGDVFVLTGWAAGVLSLLGLVLLRRR</sequence>